<organism evidence="1 2">
    <name type="scientific">Anisodus acutangulus</name>
    <dbReference type="NCBI Taxonomy" id="402998"/>
    <lineage>
        <taxon>Eukaryota</taxon>
        <taxon>Viridiplantae</taxon>
        <taxon>Streptophyta</taxon>
        <taxon>Embryophyta</taxon>
        <taxon>Tracheophyta</taxon>
        <taxon>Spermatophyta</taxon>
        <taxon>Magnoliopsida</taxon>
        <taxon>eudicotyledons</taxon>
        <taxon>Gunneridae</taxon>
        <taxon>Pentapetalae</taxon>
        <taxon>asterids</taxon>
        <taxon>lamiids</taxon>
        <taxon>Solanales</taxon>
        <taxon>Solanaceae</taxon>
        <taxon>Solanoideae</taxon>
        <taxon>Hyoscyameae</taxon>
        <taxon>Anisodus</taxon>
    </lineage>
</organism>
<gene>
    <name evidence="1" type="ORF">K7X08_021421</name>
</gene>
<evidence type="ECO:0000313" key="2">
    <source>
        <dbReference type="Proteomes" id="UP001152561"/>
    </source>
</evidence>
<keyword evidence="2" id="KW-1185">Reference proteome</keyword>
<dbReference type="EMBL" id="JAJAGQ010000012">
    <property type="protein sequence ID" value="KAJ8548185.1"/>
    <property type="molecule type" value="Genomic_DNA"/>
</dbReference>
<dbReference type="PANTHER" id="PTHR45287:SF3">
    <property type="entry name" value="PROTEIN, PUTATIVE-RELATED"/>
    <property type="match status" value="1"/>
</dbReference>
<name>A0A9Q1LZD6_9SOLA</name>
<dbReference type="PANTHER" id="PTHR45287">
    <property type="entry name" value="OS03G0691500 PROTEIN"/>
    <property type="match status" value="1"/>
</dbReference>
<evidence type="ECO:0000313" key="1">
    <source>
        <dbReference type="EMBL" id="KAJ8548185.1"/>
    </source>
</evidence>
<dbReference type="AlphaFoldDB" id="A0A9Q1LZD6"/>
<protein>
    <submittedName>
        <fullName evidence="1">Uncharacterized protein</fullName>
    </submittedName>
</protein>
<reference evidence="2" key="1">
    <citation type="journal article" date="2023" name="Proc. Natl. Acad. Sci. U.S.A.">
        <title>Genomic and structural basis for evolution of tropane alkaloid biosynthesis.</title>
        <authorList>
            <person name="Wanga Y.-J."/>
            <person name="Taina T."/>
            <person name="Yua J.-Y."/>
            <person name="Lia J."/>
            <person name="Xua B."/>
            <person name="Chenc J."/>
            <person name="D'Auriad J.C."/>
            <person name="Huanga J.-P."/>
            <person name="Huanga S.-X."/>
        </authorList>
    </citation>
    <scope>NUCLEOTIDE SEQUENCE [LARGE SCALE GENOMIC DNA]</scope>
    <source>
        <strain evidence="2">cv. KIB-2019</strain>
    </source>
</reference>
<dbReference type="Proteomes" id="UP001152561">
    <property type="component" value="Unassembled WGS sequence"/>
</dbReference>
<dbReference type="InterPro" id="IPR040262">
    <property type="entry name" value="At4g38062-like"/>
</dbReference>
<sequence length="221" mass="25847">MYKIYEELDVVKGEVEKLKEECRIKTELTESLRKAHINQLAKLQEANLEIGRQANEQFVKSEEIFKVKKLYDEIKSSIHEKESCLHNLSSAHEKLQLDYGEKIGRLEVQNKDLVLVSDETTSKIQDLEMQVFASNKEIHVLKKLMSDRQESSVELELKTQASKDLKDGDGIIQKLDEENRIAKDQLKWKSEQFKHLEEAHKRIHDQFKTSKVEWIEKVSNA</sequence>
<dbReference type="OrthoDB" id="685795at2759"/>
<proteinExistence type="predicted"/>
<comment type="caution">
    <text evidence="1">The sequence shown here is derived from an EMBL/GenBank/DDBJ whole genome shotgun (WGS) entry which is preliminary data.</text>
</comment>
<accession>A0A9Q1LZD6</accession>